<dbReference type="AlphaFoldDB" id="A0A0G1EW48"/>
<dbReference type="EMBL" id="LCFD01000003">
    <property type="protein sequence ID" value="KKS87246.1"/>
    <property type="molecule type" value="Genomic_DNA"/>
</dbReference>
<evidence type="ECO:0000313" key="3">
    <source>
        <dbReference type="Proteomes" id="UP000034050"/>
    </source>
</evidence>
<accession>A0A0G1EW48</accession>
<reference evidence="2 3" key="1">
    <citation type="journal article" date="2015" name="Nature">
        <title>rRNA introns, odd ribosomes, and small enigmatic genomes across a large radiation of phyla.</title>
        <authorList>
            <person name="Brown C.T."/>
            <person name="Hug L.A."/>
            <person name="Thomas B.C."/>
            <person name="Sharon I."/>
            <person name="Castelle C.J."/>
            <person name="Singh A."/>
            <person name="Wilkins M.J."/>
            <person name="Williams K.H."/>
            <person name="Banfield J.F."/>
        </authorList>
    </citation>
    <scope>NUCLEOTIDE SEQUENCE [LARGE SCALE GENOMIC DNA]</scope>
</reference>
<keyword evidence="1" id="KW-0812">Transmembrane</keyword>
<feature type="transmembrane region" description="Helical" evidence="1">
    <location>
        <begin position="26"/>
        <end position="45"/>
    </location>
</feature>
<comment type="caution">
    <text evidence="2">The sequence shown here is derived from an EMBL/GenBank/DDBJ whole genome shotgun (WGS) entry which is preliminary data.</text>
</comment>
<protein>
    <submittedName>
        <fullName evidence="2">Uncharacterized protein</fullName>
    </submittedName>
</protein>
<evidence type="ECO:0000256" key="1">
    <source>
        <dbReference type="SAM" id="Phobius"/>
    </source>
</evidence>
<gene>
    <name evidence="2" type="ORF">UV61_C0003G0099</name>
</gene>
<keyword evidence="1" id="KW-0472">Membrane</keyword>
<sequence>MFINDSMNPDLPKGNALSKRLSKKTVVFITLAILVSLSASVYILFFTGSAPKINQLFKPKAPTVTVKTETKNPFKKETQFVNPFDPVKSPFYALENKGTKK</sequence>
<name>A0A0G1EW48_9BACT</name>
<dbReference type="Proteomes" id="UP000034050">
    <property type="component" value="Unassembled WGS sequence"/>
</dbReference>
<organism evidence="2 3">
    <name type="scientific">Candidatus Gottesmanbacteria bacterium GW2011_GWB1_43_11</name>
    <dbReference type="NCBI Taxonomy" id="1618446"/>
    <lineage>
        <taxon>Bacteria</taxon>
        <taxon>Candidatus Gottesmaniibacteriota</taxon>
    </lineage>
</organism>
<dbReference type="STRING" id="1618446.UV61_C0003G0099"/>
<keyword evidence="1" id="KW-1133">Transmembrane helix</keyword>
<proteinExistence type="predicted"/>
<evidence type="ECO:0000313" key="2">
    <source>
        <dbReference type="EMBL" id="KKS87246.1"/>
    </source>
</evidence>